<keyword evidence="3" id="KW-1185">Reference proteome</keyword>
<evidence type="ECO:0000313" key="3">
    <source>
        <dbReference type="Proteomes" id="UP000663207"/>
    </source>
</evidence>
<evidence type="ECO:0000313" key="2">
    <source>
        <dbReference type="EMBL" id="QSX37767.1"/>
    </source>
</evidence>
<feature type="region of interest" description="Disordered" evidence="1">
    <location>
        <begin position="23"/>
        <end position="43"/>
    </location>
</feature>
<protein>
    <recommendedName>
        <fullName evidence="4">Lipoprotein</fullName>
    </recommendedName>
</protein>
<reference evidence="2 3" key="1">
    <citation type="submission" date="2021-03" db="EMBL/GenBank/DDBJ databases">
        <title>Novel species identification of genus Shewanella.</title>
        <authorList>
            <person name="Liu G."/>
            <person name="Zhang Q."/>
        </authorList>
    </citation>
    <scope>NUCLEOTIDE SEQUENCE [LARGE SCALE GENOMIC DNA]</scope>
    <source>
        <strain evidence="2 3">FJAT-52962</strain>
    </source>
</reference>
<gene>
    <name evidence="2" type="ORF">JYB85_02690</name>
</gene>
<sequence>MRAPYLILPLLVACGAQEQASNTQRSASAGEQPAKAVIADNTKTKANQTKEPRFLQQGKLEHVFNINGTKLRASEQALRPGTQVFDMSIGTFATVKNFLVVISSDDEISWQQDFEVSKLAADTFRLTPQNDQLSMDAWYKRLKTEKGIVRVELGLDYSLKSEVADH</sequence>
<dbReference type="EMBL" id="CP071502">
    <property type="protein sequence ID" value="QSX37767.1"/>
    <property type="molecule type" value="Genomic_DNA"/>
</dbReference>
<evidence type="ECO:0008006" key="4">
    <source>
        <dbReference type="Google" id="ProtNLM"/>
    </source>
</evidence>
<dbReference type="RefSeq" id="WP_207380944.1">
    <property type="nucleotide sequence ID" value="NZ_CP071502.1"/>
</dbReference>
<proteinExistence type="predicted"/>
<name>A0ABX7R1S9_9GAMM</name>
<organism evidence="2 3">
    <name type="scientific">Shewanella sedimentimangrovi</name>
    <dbReference type="NCBI Taxonomy" id="2814293"/>
    <lineage>
        <taxon>Bacteria</taxon>
        <taxon>Pseudomonadati</taxon>
        <taxon>Pseudomonadota</taxon>
        <taxon>Gammaproteobacteria</taxon>
        <taxon>Alteromonadales</taxon>
        <taxon>Shewanellaceae</taxon>
        <taxon>Shewanella</taxon>
    </lineage>
</organism>
<accession>A0ABX7R1S9</accession>
<dbReference type="Proteomes" id="UP000663207">
    <property type="component" value="Chromosome"/>
</dbReference>
<evidence type="ECO:0000256" key="1">
    <source>
        <dbReference type="SAM" id="MobiDB-lite"/>
    </source>
</evidence>